<dbReference type="PANTHER" id="PTHR30105:SF2">
    <property type="entry name" value="DIVERGENT POLYSACCHARIDE DEACETYLASE SUPERFAMILY"/>
    <property type="match status" value="1"/>
</dbReference>
<dbReference type="KEGG" id="plei:Q9312_11190"/>
<organism evidence="1 2">
    <name type="scientific">Pleionea litopenaei</name>
    <dbReference type="NCBI Taxonomy" id="3070815"/>
    <lineage>
        <taxon>Bacteria</taxon>
        <taxon>Pseudomonadati</taxon>
        <taxon>Pseudomonadota</taxon>
        <taxon>Gammaproteobacteria</taxon>
        <taxon>Oceanospirillales</taxon>
        <taxon>Pleioneaceae</taxon>
        <taxon>Pleionea</taxon>
    </lineage>
</organism>
<protein>
    <submittedName>
        <fullName evidence="1">Divergent polysaccharide deacetylase family protein</fullName>
    </submittedName>
</protein>
<dbReference type="InterPro" id="IPR011330">
    <property type="entry name" value="Glyco_hydro/deAcase_b/a-brl"/>
</dbReference>
<accession>A0AA51X671</accession>
<name>A0AA51X671_9GAMM</name>
<sequence length="295" mass="32879">MSSTLIFRLILLAVSLVMIPVEASVEDAWPKFIQPMIPKINARLPKAQTASPNVSSSLTNKPVVIIIIDDIGDNYRLGKRATDLPVAVNLAFLPRTPFAAKLANRGFKNGHDIMLHLPMESTTRKDLLRDEALTQDLTTQELEQKFLQNLAEIPHVQGFNNHMGSLLTAMPDQMNWLMTVAAEQDLYFVDSRTTAKSVALQQATSKGIAALGRDVFLDPVGDQVSVENQLTRGLQIAQRKGMVIMIGHPYQNTMEVLERLLPNYRDQFQFLTVSDYLGQQKLLAQNSSTTGNKHQ</sequence>
<dbReference type="RefSeq" id="WP_309200933.1">
    <property type="nucleotide sequence ID" value="NZ_CP133548.1"/>
</dbReference>
<dbReference type="Proteomes" id="UP001239782">
    <property type="component" value="Chromosome"/>
</dbReference>
<gene>
    <name evidence="1" type="ORF">Q9312_11190</name>
</gene>
<proteinExistence type="predicted"/>
<evidence type="ECO:0000313" key="2">
    <source>
        <dbReference type="Proteomes" id="UP001239782"/>
    </source>
</evidence>
<dbReference type="InterPro" id="IPR006837">
    <property type="entry name" value="Divergent_DAC"/>
</dbReference>
<dbReference type="PANTHER" id="PTHR30105">
    <property type="entry name" value="UNCHARACTERIZED YIBQ-RELATED"/>
    <property type="match status" value="1"/>
</dbReference>
<dbReference type="Pfam" id="PF04748">
    <property type="entry name" value="Polysacc_deac_2"/>
    <property type="match status" value="1"/>
</dbReference>
<dbReference type="SUPFAM" id="SSF88713">
    <property type="entry name" value="Glycoside hydrolase/deacetylase"/>
    <property type="match status" value="1"/>
</dbReference>
<dbReference type="Gene3D" id="3.20.20.370">
    <property type="entry name" value="Glycoside hydrolase/deacetylase"/>
    <property type="match status" value="1"/>
</dbReference>
<keyword evidence="2" id="KW-1185">Reference proteome</keyword>
<reference evidence="1 2" key="1">
    <citation type="submission" date="2023-08" db="EMBL/GenBank/DDBJ databases">
        <title>Pleionea litopenaei sp. nov., isolated from stomach of juvenile Litopenaeus vannamei.</title>
        <authorList>
            <person name="Rho A.M."/>
            <person name="Hwang C.Y."/>
        </authorList>
    </citation>
    <scope>NUCLEOTIDE SEQUENCE [LARGE SCALE GENOMIC DNA]</scope>
    <source>
        <strain evidence="1 2">HL-JVS1</strain>
    </source>
</reference>
<dbReference type="GO" id="GO:0005975">
    <property type="term" value="P:carbohydrate metabolic process"/>
    <property type="evidence" value="ECO:0007669"/>
    <property type="project" value="InterPro"/>
</dbReference>
<dbReference type="AlphaFoldDB" id="A0AA51X671"/>
<dbReference type="EMBL" id="CP133548">
    <property type="protein sequence ID" value="WMS85780.1"/>
    <property type="molecule type" value="Genomic_DNA"/>
</dbReference>
<dbReference type="CDD" id="cd10936">
    <property type="entry name" value="CE4_DAC2"/>
    <property type="match status" value="1"/>
</dbReference>
<evidence type="ECO:0000313" key="1">
    <source>
        <dbReference type="EMBL" id="WMS85780.1"/>
    </source>
</evidence>